<comment type="caution">
    <text evidence="1">The sequence shown here is derived from an EMBL/GenBank/DDBJ whole genome shotgun (WGS) entry which is preliminary data.</text>
</comment>
<name>A0A3N5Z8B0_9ALTE</name>
<dbReference type="RefSeq" id="WP_124026939.1">
    <property type="nucleotide sequence ID" value="NZ_JBHRSN010000015.1"/>
</dbReference>
<evidence type="ECO:0000313" key="2">
    <source>
        <dbReference type="Proteomes" id="UP000275281"/>
    </source>
</evidence>
<dbReference type="AlphaFoldDB" id="A0A3N5Z8B0"/>
<dbReference type="Pfam" id="PF20043">
    <property type="entry name" value="DUF6445"/>
    <property type="match status" value="1"/>
</dbReference>
<keyword evidence="2" id="KW-1185">Reference proteome</keyword>
<dbReference type="OrthoDB" id="4048724at2"/>
<evidence type="ECO:0000313" key="1">
    <source>
        <dbReference type="EMBL" id="RPJ67034.1"/>
    </source>
</evidence>
<gene>
    <name evidence="1" type="ORF">DRW07_05675</name>
</gene>
<dbReference type="EMBL" id="RPOK01000002">
    <property type="protein sequence ID" value="RPJ67034.1"/>
    <property type="molecule type" value="Genomic_DNA"/>
</dbReference>
<reference evidence="1 2" key="1">
    <citation type="submission" date="2018-11" db="EMBL/GenBank/DDBJ databases">
        <authorList>
            <person name="Ye M.-Q."/>
            <person name="Du Z.-J."/>
        </authorList>
    </citation>
    <scope>NUCLEOTIDE SEQUENCE [LARGE SCALE GENOMIC DNA]</scope>
    <source>
        <strain evidence="1 2">U0105</strain>
    </source>
</reference>
<sequence length="232" mass="26115">MQPLQLNPNRKTTVIPVQEESAHLLVVDNLLVNPEEIVLFARNTAYMQPAINDGTAYPGIRDRVPTAYEKMMQALVSDLALVSDDQTLSIHRCMLSMVTTPPDQLASTQKIPHIDSIDPYEFASVHYLFDADYGGTNIYRHKQSQKVCIDEAGFGIFQSSLEDVRANPDEFSGYIGDSNRLFECVHHIEAKFNRLVIYKGNMLHSPCIKPNFGFSDDVTKGRLSVASFFRID</sequence>
<dbReference type="InterPro" id="IPR045617">
    <property type="entry name" value="DUF6445"/>
</dbReference>
<accession>A0A3N5Z8B0</accession>
<proteinExistence type="predicted"/>
<protein>
    <submittedName>
        <fullName evidence="1">Uncharacterized protein</fullName>
    </submittedName>
</protein>
<dbReference type="Proteomes" id="UP000275281">
    <property type="component" value="Unassembled WGS sequence"/>
</dbReference>
<organism evidence="1 2">
    <name type="scientific">Alteromonas sediminis</name>
    <dbReference type="NCBI Taxonomy" id="2259342"/>
    <lineage>
        <taxon>Bacteria</taxon>
        <taxon>Pseudomonadati</taxon>
        <taxon>Pseudomonadota</taxon>
        <taxon>Gammaproteobacteria</taxon>
        <taxon>Alteromonadales</taxon>
        <taxon>Alteromonadaceae</taxon>
        <taxon>Alteromonas/Salinimonas group</taxon>
        <taxon>Alteromonas</taxon>
    </lineage>
</organism>